<dbReference type="InterPro" id="IPR007750">
    <property type="entry name" value="DUF674"/>
</dbReference>
<dbReference type="OrthoDB" id="2014278at2759"/>
<dbReference type="PANTHER" id="PTHR33103">
    <property type="entry name" value="OS01G0153900 PROTEIN"/>
    <property type="match status" value="1"/>
</dbReference>
<dbReference type="Proteomes" id="UP000324897">
    <property type="component" value="Unassembled WGS sequence"/>
</dbReference>
<gene>
    <name evidence="1" type="ORF">EJB05_31523</name>
</gene>
<reference evidence="1 2" key="1">
    <citation type="journal article" date="2019" name="Sci. Rep.">
        <title>A high-quality genome of Eragrostis curvula grass provides insights into Poaceae evolution and supports new strategies to enhance forage quality.</title>
        <authorList>
            <person name="Carballo J."/>
            <person name="Santos B.A.C.M."/>
            <person name="Zappacosta D."/>
            <person name="Garbus I."/>
            <person name="Selva J.P."/>
            <person name="Gallo C.A."/>
            <person name="Diaz A."/>
            <person name="Albertini E."/>
            <person name="Caccamo M."/>
            <person name="Echenique V."/>
        </authorList>
    </citation>
    <scope>NUCLEOTIDE SEQUENCE [LARGE SCALE GENOMIC DNA]</scope>
    <source>
        <strain evidence="2">cv. Victoria</strain>
        <tissue evidence="1">Leaf</tissue>
    </source>
</reference>
<protein>
    <recommendedName>
        <fullName evidence="3">DUF674 domain-containing protein</fullName>
    </recommendedName>
</protein>
<feature type="non-terminal residue" evidence="1">
    <location>
        <position position="1"/>
    </location>
</feature>
<dbReference type="Gramene" id="TVU21853">
    <property type="protein sequence ID" value="TVU21853"/>
    <property type="gene ID" value="EJB05_31523"/>
</dbReference>
<comment type="caution">
    <text evidence="1">The sequence shown here is derived from an EMBL/GenBank/DDBJ whole genome shotgun (WGS) entry which is preliminary data.</text>
</comment>
<dbReference type="EMBL" id="RWGY01000026">
    <property type="protein sequence ID" value="TVU21853.1"/>
    <property type="molecule type" value="Genomic_DNA"/>
</dbReference>
<evidence type="ECO:0008006" key="3">
    <source>
        <dbReference type="Google" id="ProtNLM"/>
    </source>
</evidence>
<dbReference type="Pfam" id="PF05056">
    <property type="entry name" value="DUF674"/>
    <property type="match status" value="1"/>
</dbReference>
<dbReference type="PANTHER" id="PTHR33103:SF53">
    <property type="entry name" value="DUF674 FAMILY PROTEIN"/>
    <property type="match status" value="1"/>
</dbReference>
<dbReference type="AlphaFoldDB" id="A0A5J9UDS5"/>
<name>A0A5J9UDS5_9POAL</name>
<evidence type="ECO:0000313" key="2">
    <source>
        <dbReference type="Proteomes" id="UP000324897"/>
    </source>
</evidence>
<organism evidence="1 2">
    <name type="scientific">Eragrostis curvula</name>
    <name type="common">weeping love grass</name>
    <dbReference type="NCBI Taxonomy" id="38414"/>
    <lineage>
        <taxon>Eukaryota</taxon>
        <taxon>Viridiplantae</taxon>
        <taxon>Streptophyta</taxon>
        <taxon>Embryophyta</taxon>
        <taxon>Tracheophyta</taxon>
        <taxon>Spermatophyta</taxon>
        <taxon>Magnoliopsida</taxon>
        <taxon>Liliopsida</taxon>
        <taxon>Poales</taxon>
        <taxon>Poaceae</taxon>
        <taxon>PACMAD clade</taxon>
        <taxon>Chloridoideae</taxon>
        <taxon>Eragrostideae</taxon>
        <taxon>Eragrostidinae</taxon>
        <taxon>Eragrostis</taxon>
    </lineage>
</organism>
<proteinExistence type="predicted"/>
<accession>A0A5J9UDS5</accession>
<sequence>MKLLIDTKTQRVLFSEATKEVVDFLFSLLALPIATAAKLLIGQESVAGSVGNLYASVDKLDSSYVLPGAAKDALLRPTAASPAVATCSRSLLRLPEPSSSPPAAVQQKTMYRCINCYLYVAGVSGTQCPGCSHRMTTAVYYAAQKVQSTPAVVGAAKGLVKDVVTYTVTDDLDVTPMSTISGITLLNTFAVRDLSDLQEKTVQIGYDEGVEILKASLQSKTVLTDVFLGKKACVDVDMKHGKAS</sequence>
<evidence type="ECO:0000313" key="1">
    <source>
        <dbReference type="EMBL" id="TVU21853.1"/>
    </source>
</evidence>
<keyword evidence="2" id="KW-1185">Reference proteome</keyword>